<dbReference type="Proteomes" id="UP000887565">
    <property type="component" value="Unplaced"/>
</dbReference>
<dbReference type="WBParaSite" id="nRc.2.0.1.t39376-RA">
    <property type="protein sequence ID" value="nRc.2.0.1.t39376-RA"/>
    <property type="gene ID" value="nRc.2.0.1.g39376"/>
</dbReference>
<feature type="domain" description="SLC12A transporter C-terminal" evidence="5">
    <location>
        <begin position="45"/>
        <end position="265"/>
    </location>
</feature>
<dbReference type="InterPro" id="IPR004842">
    <property type="entry name" value="SLC12A_fam"/>
</dbReference>
<evidence type="ECO:0000313" key="7">
    <source>
        <dbReference type="WBParaSite" id="nRc.2.0.1.t39376-RA"/>
    </source>
</evidence>
<proteinExistence type="predicted"/>
<sequence>MDGSLDSMSNAPYGPSLPPHCPASLAFPGPVAKAFSPSDSGRFSYSIRQYSMMQKEVLAHINQFRRKLKNPEIHVYWLADDGGLTLLIPHILANNKSCFYGAKLRIFTVAASPAQVDEEERKLEVFVMRILLEKFRIEFVEVTVISDLHKEPNLATVLEFEQMIKPFCAKNVKDRMNEQALDTDIFITEEELDRLRPRTNRYLRVREVLLEYSKKASLIVLTQPVPRKGGVSACLYLAWLEMISKDFSPLLFLRGNQQSVLTFYS</sequence>
<dbReference type="PANTHER" id="PTHR11827">
    <property type="entry name" value="SOLUTE CARRIER FAMILY 12, CATION COTRANSPORTERS"/>
    <property type="match status" value="1"/>
</dbReference>
<evidence type="ECO:0000256" key="4">
    <source>
        <dbReference type="ARBA" id="ARBA00023136"/>
    </source>
</evidence>
<protein>
    <submittedName>
        <fullName evidence="7">SLC12A transporter C-terminal domain-containing protein</fullName>
    </submittedName>
</protein>
<dbReference type="Pfam" id="PF03522">
    <property type="entry name" value="SLC12"/>
    <property type="match status" value="1"/>
</dbReference>
<accession>A0A915KKL1</accession>
<keyword evidence="6" id="KW-1185">Reference proteome</keyword>
<evidence type="ECO:0000256" key="3">
    <source>
        <dbReference type="ARBA" id="ARBA00022989"/>
    </source>
</evidence>
<dbReference type="GO" id="GO:0055078">
    <property type="term" value="P:sodium ion homeostasis"/>
    <property type="evidence" value="ECO:0007669"/>
    <property type="project" value="TreeGrafter"/>
</dbReference>
<dbReference type="GO" id="GO:0008511">
    <property type="term" value="F:sodium:potassium:chloride symporter activity"/>
    <property type="evidence" value="ECO:0007669"/>
    <property type="project" value="TreeGrafter"/>
</dbReference>
<dbReference type="GO" id="GO:0016020">
    <property type="term" value="C:membrane"/>
    <property type="evidence" value="ECO:0007669"/>
    <property type="project" value="UniProtKB-SubCell"/>
</dbReference>
<evidence type="ECO:0000259" key="5">
    <source>
        <dbReference type="Pfam" id="PF03522"/>
    </source>
</evidence>
<dbReference type="InterPro" id="IPR018491">
    <property type="entry name" value="SLC12_C"/>
</dbReference>
<dbReference type="OMA" id="FETHRFT"/>
<dbReference type="PANTHER" id="PTHR11827:SF103">
    <property type="entry name" value="SODIUM CHLORIDE COTRANSPORTER 69, ISOFORM E"/>
    <property type="match status" value="1"/>
</dbReference>
<reference evidence="7" key="1">
    <citation type="submission" date="2022-11" db="UniProtKB">
        <authorList>
            <consortium name="WormBaseParasite"/>
        </authorList>
    </citation>
    <scope>IDENTIFICATION</scope>
</reference>
<dbReference type="GO" id="GO:0055075">
    <property type="term" value="P:potassium ion homeostasis"/>
    <property type="evidence" value="ECO:0007669"/>
    <property type="project" value="TreeGrafter"/>
</dbReference>
<keyword evidence="3" id="KW-1133">Transmembrane helix</keyword>
<organism evidence="6 7">
    <name type="scientific">Romanomermis culicivorax</name>
    <name type="common">Nematode worm</name>
    <dbReference type="NCBI Taxonomy" id="13658"/>
    <lineage>
        <taxon>Eukaryota</taxon>
        <taxon>Metazoa</taxon>
        <taxon>Ecdysozoa</taxon>
        <taxon>Nematoda</taxon>
        <taxon>Enoplea</taxon>
        <taxon>Dorylaimia</taxon>
        <taxon>Mermithida</taxon>
        <taxon>Mermithoidea</taxon>
        <taxon>Mermithidae</taxon>
        <taxon>Romanomermis</taxon>
    </lineage>
</organism>
<dbReference type="AlphaFoldDB" id="A0A915KKL1"/>
<dbReference type="GO" id="GO:1990573">
    <property type="term" value="P:potassium ion import across plasma membrane"/>
    <property type="evidence" value="ECO:0007669"/>
    <property type="project" value="TreeGrafter"/>
</dbReference>
<evidence type="ECO:0000256" key="2">
    <source>
        <dbReference type="ARBA" id="ARBA00022692"/>
    </source>
</evidence>
<keyword evidence="2" id="KW-0812">Transmembrane</keyword>
<keyword evidence="4" id="KW-0472">Membrane</keyword>
<name>A0A915KKL1_ROMCU</name>
<evidence type="ECO:0000313" key="6">
    <source>
        <dbReference type="Proteomes" id="UP000887565"/>
    </source>
</evidence>
<dbReference type="GO" id="GO:0006884">
    <property type="term" value="P:cell volume homeostasis"/>
    <property type="evidence" value="ECO:0007669"/>
    <property type="project" value="TreeGrafter"/>
</dbReference>
<evidence type="ECO:0000256" key="1">
    <source>
        <dbReference type="ARBA" id="ARBA00004141"/>
    </source>
</evidence>
<comment type="subcellular location">
    <subcellularLocation>
        <location evidence="1">Membrane</location>
        <topology evidence="1">Multi-pass membrane protein</topology>
    </subcellularLocation>
</comment>
<dbReference type="GO" id="GO:0055064">
    <property type="term" value="P:chloride ion homeostasis"/>
    <property type="evidence" value="ECO:0007669"/>
    <property type="project" value="TreeGrafter"/>
</dbReference>